<proteinExistence type="predicted"/>
<organism evidence="2 3">
    <name type="scientific">Galerina marginata (strain CBS 339.88)</name>
    <dbReference type="NCBI Taxonomy" id="685588"/>
    <lineage>
        <taxon>Eukaryota</taxon>
        <taxon>Fungi</taxon>
        <taxon>Dikarya</taxon>
        <taxon>Basidiomycota</taxon>
        <taxon>Agaricomycotina</taxon>
        <taxon>Agaricomycetes</taxon>
        <taxon>Agaricomycetidae</taxon>
        <taxon>Agaricales</taxon>
        <taxon>Agaricineae</taxon>
        <taxon>Strophariaceae</taxon>
        <taxon>Galerina</taxon>
    </lineage>
</organism>
<dbReference type="AlphaFoldDB" id="A0A067S717"/>
<dbReference type="Proteomes" id="UP000027222">
    <property type="component" value="Unassembled WGS sequence"/>
</dbReference>
<evidence type="ECO:0000313" key="2">
    <source>
        <dbReference type="EMBL" id="KDR66591.1"/>
    </source>
</evidence>
<dbReference type="OrthoDB" id="2340858at2759"/>
<protein>
    <submittedName>
        <fullName evidence="2">Uncharacterized protein</fullName>
    </submittedName>
</protein>
<dbReference type="HOGENOM" id="CLU_1777598_0_0_1"/>
<evidence type="ECO:0000256" key="1">
    <source>
        <dbReference type="SAM" id="MobiDB-lite"/>
    </source>
</evidence>
<sequence length="146" mass="15452">MSEPFIVDLDYEKKSAVLWALIITTSRVQVHRNGDEDGGSASGGPGSAGAAGSKRICEFVAKLEDQLGEYPPPKKIPKVNGAAVTASGAGNSVSELSSKPRVQVRYVLVIPEGSDSTCDLEWCFPKGWNKNGGGNHLGDVYCMEVP</sequence>
<name>A0A067S717_GALM3</name>
<feature type="region of interest" description="Disordered" evidence="1">
    <location>
        <begin position="32"/>
        <end position="51"/>
    </location>
</feature>
<accession>A0A067S717</accession>
<keyword evidence="3" id="KW-1185">Reference proteome</keyword>
<feature type="compositionally biased region" description="Gly residues" evidence="1">
    <location>
        <begin position="40"/>
        <end position="49"/>
    </location>
</feature>
<reference evidence="3" key="1">
    <citation type="journal article" date="2014" name="Proc. Natl. Acad. Sci. U.S.A.">
        <title>Extensive sampling of basidiomycete genomes demonstrates inadequacy of the white-rot/brown-rot paradigm for wood decay fungi.</title>
        <authorList>
            <person name="Riley R."/>
            <person name="Salamov A.A."/>
            <person name="Brown D.W."/>
            <person name="Nagy L.G."/>
            <person name="Floudas D."/>
            <person name="Held B.W."/>
            <person name="Levasseur A."/>
            <person name="Lombard V."/>
            <person name="Morin E."/>
            <person name="Otillar R."/>
            <person name="Lindquist E.A."/>
            <person name="Sun H."/>
            <person name="LaButti K.M."/>
            <person name="Schmutz J."/>
            <person name="Jabbour D."/>
            <person name="Luo H."/>
            <person name="Baker S.E."/>
            <person name="Pisabarro A.G."/>
            <person name="Walton J.D."/>
            <person name="Blanchette R.A."/>
            <person name="Henrissat B."/>
            <person name="Martin F."/>
            <person name="Cullen D."/>
            <person name="Hibbett D.S."/>
            <person name="Grigoriev I.V."/>
        </authorList>
    </citation>
    <scope>NUCLEOTIDE SEQUENCE [LARGE SCALE GENOMIC DNA]</scope>
    <source>
        <strain evidence="3">CBS 339.88</strain>
    </source>
</reference>
<dbReference type="EMBL" id="KL142422">
    <property type="protein sequence ID" value="KDR66591.1"/>
    <property type="molecule type" value="Genomic_DNA"/>
</dbReference>
<gene>
    <name evidence="2" type="ORF">GALMADRAFT_216967</name>
</gene>
<evidence type="ECO:0000313" key="3">
    <source>
        <dbReference type="Proteomes" id="UP000027222"/>
    </source>
</evidence>